<dbReference type="Gene3D" id="2.30.310.10">
    <property type="entry name" value="ibrinogen binding protein from staphylococcus aureus domain"/>
    <property type="match status" value="1"/>
</dbReference>
<dbReference type="GO" id="GO:0000049">
    <property type="term" value="F:tRNA binding"/>
    <property type="evidence" value="ECO:0007669"/>
    <property type="project" value="TreeGrafter"/>
</dbReference>
<dbReference type="RefSeq" id="WP_092911753.1">
    <property type="nucleotide sequence ID" value="NZ_CP136592.1"/>
</dbReference>
<evidence type="ECO:0000313" key="3">
    <source>
        <dbReference type="EMBL" id="SFP20786.1"/>
    </source>
</evidence>
<dbReference type="Pfam" id="PF05670">
    <property type="entry name" value="NFACT-R_1"/>
    <property type="match status" value="1"/>
</dbReference>
<protein>
    <submittedName>
        <fullName evidence="3">Fibronectin-binding protein A N-terminus (FbpA)</fullName>
    </submittedName>
</protein>
<dbReference type="PANTHER" id="PTHR15239:SF6">
    <property type="entry name" value="RIBOSOME QUALITY CONTROL COMPLEX SUBUNIT NEMF"/>
    <property type="match status" value="1"/>
</dbReference>
<gene>
    <name evidence="3" type="ORF">SAMN05216234_11040</name>
</gene>
<feature type="coiled-coil region" evidence="1">
    <location>
        <begin position="275"/>
        <end position="309"/>
    </location>
</feature>
<keyword evidence="4" id="KW-1185">Reference proteome</keyword>
<feature type="domain" description="NFACT RNA-binding" evidence="2">
    <location>
        <begin position="340"/>
        <end position="415"/>
    </location>
</feature>
<dbReference type="Pfam" id="PF05833">
    <property type="entry name" value="NFACT_N"/>
    <property type="match status" value="2"/>
</dbReference>
<name>A0A1I5NHF8_9BACT</name>
<dbReference type="Proteomes" id="UP000199227">
    <property type="component" value="Unassembled WGS sequence"/>
</dbReference>
<evidence type="ECO:0000259" key="2">
    <source>
        <dbReference type="Pfam" id="PF05670"/>
    </source>
</evidence>
<organism evidence="3 4">
    <name type="scientific">Hydrogenimonas thermophila</name>
    <dbReference type="NCBI Taxonomy" id="223786"/>
    <lineage>
        <taxon>Bacteria</taxon>
        <taxon>Pseudomonadati</taxon>
        <taxon>Campylobacterota</taxon>
        <taxon>Epsilonproteobacteria</taxon>
        <taxon>Campylobacterales</taxon>
        <taxon>Hydrogenimonadaceae</taxon>
        <taxon>Hydrogenimonas</taxon>
    </lineage>
</organism>
<dbReference type="GO" id="GO:1990112">
    <property type="term" value="C:RQC complex"/>
    <property type="evidence" value="ECO:0007669"/>
    <property type="project" value="TreeGrafter"/>
</dbReference>
<dbReference type="PANTHER" id="PTHR15239">
    <property type="entry name" value="NUCLEAR EXPORT MEDIATOR FACTOR NEMF"/>
    <property type="match status" value="1"/>
</dbReference>
<evidence type="ECO:0000256" key="1">
    <source>
        <dbReference type="SAM" id="Coils"/>
    </source>
</evidence>
<dbReference type="STRING" id="223786.SAMN05216234_11040"/>
<dbReference type="AlphaFoldDB" id="A0A1I5NHF8"/>
<keyword evidence="1" id="KW-0175">Coiled coil</keyword>
<feature type="coiled-coil region" evidence="1">
    <location>
        <begin position="178"/>
        <end position="213"/>
    </location>
</feature>
<dbReference type="InterPro" id="IPR051608">
    <property type="entry name" value="RQC_Subunit_NEMF"/>
</dbReference>
<proteinExistence type="predicted"/>
<dbReference type="OrthoDB" id="9766163at2"/>
<dbReference type="GO" id="GO:0043023">
    <property type="term" value="F:ribosomal large subunit binding"/>
    <property type="evidence" value="ECO:0007669"/>
    <property type="project" value="TreeGrafter"/>
</dbReference>
<dbReference type="EMBL" id="FOXB01000010">
    <property type="protein sequence ID" value="SFP20786.1"/>
    <property type="molecule type" value="Genomic_DNA"/>
</dbReference>
<evidence type="ECO:0000313" key="4">
    <source>
        <dbReference type="Proteomes" id="UP000199227"/>
    </source>
</evidence>
<dbReference type="GO" id="GO:0072344">
    <property type="term" value="P:rescue of stalled ribosome"/>
    <property type="evidence" value="ECO:0007669"/>
    <property type="project" value="TreeGrafter"/>
</dbReference>
<dbReference type="InterPro" id="IPR008532">
    <property type="entry name" value="NFACT_RNA-bd"/>
</dbReference>
<accession>A0A1I5NHF8</accession>
<reference evidence="3 4" key="1">
    <citation type="submission" date="2016-10" db="EMBL/GenBank/DDBJ databases">
        <authorList>
            <person name="de Groot N.N."/>
        </authorList>
    </citation>
    <scope>NUCLEOTIDE SEQUENCE [LARGE SCALE GENOMIC DNA]</scope>
    <source>
        <strain evidence="3 4">EP1-55-1</strain>
    </source>
</reference>
<sequence>MKYYELKELTQYFKKFNQIRSIGRIDDNVIRIEFDRKIFIGFDMSRGRSELFWADNMLPVREYNAPFDSLLKKRFNGAKILNVTLVDDDKILRFDTALQGAYRFTKTSLQFEFTGRYTNVIILDENGIVLEALRHIDSDASFRTVQPGVVLKPLKPYSGKRQSGTIEDIEEYLKQRAIKRVQNRLHQLKTRYGKQLQKKIERLKAELKRLPCKSTLEKEVETYSTYGAIVLANLHKIKPYDTSLTTVDFEGNQIKVDLPSLPNPKRIGEHFYNLSRRASNKLNNLHIEEENLKSRIEFYECLLSNLKSAESEVQIALLFPPKQQHKKRREKMQCEVFWIDKYRVLVGRNERENIWVLKQSRANDLWLHLKDRPSSHCIIQSSDRKQIAREVIEKAARICVETSVTQPGDYLVDITYRRNVKIERGAHVTYTNYDTIKVRKE</sequence>